<accession>A0A8R2NTI8</accession>
<evidence type="ECO:0000313" key="1">
    <source>
        <dbReference type="EnsemblMetazoa" id="XP_029345842.1"/>
    </source>
</evidence>
<organism evidence="1 2">
    <name type="scientific">Acyrthosiphon pisum</name>
    <name type="common">Pea aphid</name>
    <dbReference type="NCBI Taxonomy" id="7029"/>
    <lineage>
        <taxon>Eukaryota</taxon>
        <taxon>Metazoa</taxon>
        <taxon>Ecdysozoa</taxon>
        <taxon>Arthropoda</taxon>
        <taxon>Hexapoda</taxon>
        <taxon>Insecta</taxon>
        <taxon>Pterygota</taxon>
        <taxon>Neoptera</taxon>
        <taxon>Paraneoptera</taxon>
        <taxon>Hemiptera</taxon>
        <taxon>Sternorrhyncha</taxon>
        <taxon>Aphidomorpha</taxon>
        <taxon>Aphidoidea</taxon>
        <taxon>Aphididae</taxon>
        <taxon>Macrosiphini</taxon>
        <taxon>Acyrthosiphon</taxon>
    </lineage>
</organism>
<dbReference type="Proteomes" id="UP000007819">
    <property type="component" value="Chromosome A2"/>
</dbReference>
<dbReference type="KEGG" id="api:100570090"/>
<evidence type="ECO:0000313" key="2">
    <source>
        <dbReference type="Proteomes" id="UP000007819"/>
    </source>
</evidence>
<reference evidence="2" key="1">
    <citation type="submission" date="2010-06" db="EMBL/GenBank/DDBJ databases">
        <authorList>
            <person name="Jiang H."/>
            <person name="Abraham K."/>
            <person name="Ali S."/>
            <person name="Alsbrooks S.L."/>
            <person name="Anim B.N."/>
            <person name="Anosike U.S."/>
            <person name="Attaway T."/>
            <person name="Bandaranaike D.P."/>
            <person name="Battles P.K."/>
            <person name="Bell S.N."/>
            <person name="Bell A.V."/>
            <person name="Beltran B."/>
            <person name="Bickham C."/>
            <person name="Bustamante Y."/>
            <person name="Caleb T."/>
            <person name="Canada A."/>
            <person name="Cardenas V."/>
            <person name="Carter K."/>
            <person name="Chacko J."/>
            <person name="Chandrabose M.N."/>
            <person name="Chavez D."/>
            <person name="Chavez A."/>
            <person name="Chen L."/>
            <person name="Chu H.-S."/>
            <person name="Claassen K.J."/>
            <person name="Cockrell R."/>
            <person name="Collins M."/>
            <person name="Cooper J.A."/>
            <person name="Cree A."/>
            <person name="Curry S.M."/>
            <person name="Da Y."/>
            <person name="Dao M.D."/>
            <person name="Das B."/>
            <person name="Davila M.-L."/>
            <person name="Davy-Carroll L."/>
            <person name="Denson S."/>
            <person name="Dinh H."/>
            <person name="Ebong V.E."/>
            <person name="Edwards J.R."/>
            <person name="Egan A."/>
            <person name="El-Daye J."/>
            <person name="Escobedo L."/>
            <person name="Fernandez S."/>
            <person name="Fernando P.R."/>
            <person name="Flagg N."/>
            <person name="Forbes L.D."/>
            <person name="Fowler R.G."/>
            <person name="Fu Q."/>
            <person name="Gabisi R.A."/>
            <person name="Ganer J."/>
            <person name="Garbino Pronczuk A."/>
            <person name="Garcia R.M."/>
            <person name="Garner T."/>
            <person name="Garrett T.E."/>
            <person name="Gonzalez D.A."/>
            <person name="Hamid H."/>
            <person name="Hawkins E.S."/>
            <person name="Hirani K."/>
            <person name="Hogues M.E."/>
            <person name="Hollins B."/>
            <person name="Hsiao C.-H."/>
            <person name="Jabil R."/>
            <person name="James M.L."/>
            <person name="Jhangiani S.N."/>
            <person name="Johnson B."/>
            <person name="Johnson Q."/>
            <person name="Joshi V."/>
            <person name="Kalu J.B."/>
            <person name="Kam C."/>
            <person name="Kashfia A."/>
            <person name="Keebler J."/>
            <person name="Kisamo H."/>
            <person name="Kovar C.L."/>
            <person name="Lago L.A."/>
            <person name="Lai C.-Y."/>
            <person name="Laidlaw J."/>
            <person name="Lara F."/>
            <person name="Le T.-K."/>
            <person name="Lee S.L."/>
            <person name="Legall F.H."/>
            <person name="Lemon S.J."/>
            <person name="Lewis L.R."/>
            <person name="Li B."/>
            <person name="Liu Y."/>
            <person name="Liu Y.-S."/>
            <person name="Lopez J."/>
            <person name="Lozado R.J."/>
            <person name="Lu J."/>
            <person name="Madu R.C."/>
            <person name="Maheshwari M."/>
            <person name="Maheshwari R."/>
            <person name="Malloy K."/>
            <person name="Martinez E."/>
            <person name="Mathew T."/>
            <person name="Mercado I.C."/>
            <person name="Mercado C."/>
            <person name="Meyer B."/>
            <person name="Montgomery K."/>
            <person name="Morgan M.B."/>
            <person name="Munidasa M."/>
            <person name="Nazareth L.V."/>
            <person name="Nelson J."/>
            <person name="Ng B.M."/>
            <person name="Nguyen N.B."/>
            <person name="Nguyen P.Q."/>
            <person name="Nguyen T."/>
            <person name="Obregon M."/>
            <person name="Okwuonu G.O."/>
            <person name="Onwere C.G."/>
            <person name="Orozco G."/>
            <person name="Parra A."/>
            <person name="Patel S."/>
            <person name="Patil S."/>
            <person name="Perez A."/>
            <person name="Perez Y."/>
            <person name="Pham C."/>
            <person name="Primus E.L."/>
            <person name="Pu L.-L."/>
            <person name="Puazo M."/>
            <person name="Qin X."/>
            <person name="Quiroz J.B."/>
            <person name="Reese J."/>
            <person name="Richards S."/>
            <person name="Rives C.M."/>
            <person name="Robberts R."/>
            <person name="Ruiz S.J."/>
            <person name="Ruiz M.J."/>
            <person name="Santibanez J."/>
            <person name="Schneider B.W."/>
            <person name="Sisson I."/>
            <person name="Smith M."/>
            <person name="Sodergren E."/>
            <person name="Song X.-Z."/>
            <person name="Song B.B."/>
            <person name="Summersgill H."/>
            <person name="Thelus R."/>
            <person name="Thornton R.D."/>
            <person name="Trejos Z.Y."/>
            <person name="Usmani K."/>
            <person name="Vattathil S."/>
            <person name="Villasana D."/>
            <person name="Walker D.L."/>
            <person name="Wang S."/>
            <person name="Wang K."/>
            <person name="White C.S."/>
            <person name="Williams A.C."/>
            <person name="Williamson J."/>
            <person name="Wilson K."/>
            <person name="Woghiren I.O."/>
            <person name="Woodworth J.R."/>
            <person name="Worley K.C."/>
            <person name="Wright R.A."/>
            <person name="Wu W."/>
            <person name="Young L."/>
            <person name="Zhang L."/>
            <person name="Zhang J."/>
            <person name="Zhu Y."/>
            <person name="Muzny D.M."/>
            <person name="Weinstock G."/>
            <person name="Gibbs R.A."/>
        </authorList>
    </citation>
    <scope>NUCLEOTIDE SEQUENCE [LARGE SCALE GENOMIC DNA]</scope>
    <source>
        <strain evidence="2">LSR1</strain>
    </source>
</reference>
<protein>
    <submittedName>
        <fullName evidence="1">Uncharacterized protein</fullName>
    </submittedName>
</protein>
<dbReference type="GeneID" id="100570090"/>
<dbReference type="AlphaFoldDB" id="A0A8R2NTI8"/>
<reference evidence="1" key="2">
    <citation type="submission" date="2022-06" db="UniProtKB">
        <authorList>
            <consortium name="EnsemblMetazoa"/>
        </authorList>
    </citation>
    <scope>IDENTIFICATION</scope>
</reference>
<sequence>MILNYSFYIFMIIIKVSNSINQNYAVIYNAPRFTEEIPHYNGAYSYSRYYSIYHQFDLQSLDPQDFFLSIYSPYYYFLPSPSITQYSKHTEYVTQSMRKLFYFRKKDMKYSLTAHQDDLRLSGVDPLYWYPKRPKFYKLNMNITSVYALHNLTSIYCRNVQDYDPWVTVQQTYMNSISDKKAPKMDNKPILDIYDIMTFKKVIEKKIPNDAFAVAPEFNILTEYEFSALNKLTSYLPITEDYSTRSNDTGPSKKEEPIDDYLKRHYETVKEMSTDRVKNLKLR</sequence>
<name>A0A8R2NTI8_ACYPI</name>
<dbReference type="RefSeq" id="XP_029345842.1">
    <property type="nucleotide sequence ID" value="XM_029489982.1"/>
</dbReference>
<proteinExistence type="predicted"/>
<dbReference type="EnsemblMetazoa" id="XM_029489982.1">
    <property type="protein sequence ID" value="XP_029345842.1"/>
    <property type="gene ID" value="LOC100570090"/>
</dbReference>
<keyword evidence="2" id="KW-1185">Reference proteome</keyword>